<protein>
    <recommendedName>
        <fullName evidence="7">tRNA A64-2'-O-ribosylphosphate transferase</fullName>
    </recommendedName>
</protein>
<dbReference type="InterPro" id="IPR033449">
    <property type="entry name" value="Rit1_N"/>
</dbReference>
<feature type="coiled-coil region" evidence="1">
    <location>
        <begin position="165"/>
        <end position="192"/>
    </location>
</feature>
<gene>
    <name evidence="5" type="ORF">BU16DRAFT_552980</name>
</gene>
<feature type="domain" description="DUF6314" evidence="4">
    <location>
        <begin position="484"/>
        <end position="657"/>
    </location>
</feature>
<dbReference type="Pfam" id="PF04179">
    <property type="entry name" value="Init_tRNA_PT"/>
    <property type="match status" value="1"/>
</dbReference>
<evidence type="ECO:0000259" key="3">
    <source>
        <dbReference type="Pfam" id="PF17184"/>
    </source>
</evidence>
<dbReference type="InterPro" id="IPR033421">
    <property type="entry name" value="Rit1_DUSP-like"/>
</dbReference>
<keyword evidence="6" id="KW-1185">Reference proteome</keyword>
<dbReference type="GO" id="GO:0005737">
    <property type="term" value="C:cytoplasm"/>
    <property type="evidence" value="ECO:0007669"/>
    <property type="project" value="TreeGrafter"/>
</dbReference>
<dbReference type="InterPro" id="IPR007306">
    <property type="entry name" value="Rit1"/>
</dbReference>
<dbReference type="Proteomes" id="UP000799750">
    <property type="component" value="Unassembled WGS sequence"/>
</dbReference>
<dbReference type="PANTHER" id="PTHR31811:SF0">
    <property type="entry name" value="TRNA A64-2'-O-RIBOSYLPHOSPHATE TRANSFERASE"/>
    <property type="match status" value="1"/>
</dbReference>
<dbReference type="Pfam" id="PF19834">
    <property type="entry name" value="DUF6314"/>
    <property type="match status" value="1"/>
</dbReference>
<accession>A0A6A6QEW7</accession>
<dbReference type="GO" id="GO:0043399">
    <property type="term" value="F:tRNA adenosine(64)-2'-O-ribosylphosphate transferase activity"/>
    <property type="evidence" value="ECO:0007669"/>
    <property type="project" value="InterPro"/>
</dbReference>
<evidence type="ECO:0000313" key="5">
    <source>
        <dbReference type="EMBL" id="KAF2490564.1"/>
    </source>
</evidence>
<evidence type="ECO:0000259" key="2">
    <source>
        <dbReference type="Pfam" id="PF04179"/>
    </source>
</evidence>
<feature type="domain" description="Rit1 DUSP-like" evidence="2">
    <location>
        <begin position="338"/>
        <end position="445"/>
    </location>
</feature>
<organism evidence="5 6">
    <name type="scientific">Lophium mytilinum</name>
    <dbReference type="NCBI Taxonomy" id="390894"/>
    <lineage>
        <taxon>Eukaryota</taxon>
        <taxon>Fungi</taxon>
        <taxon>Dikarya</taxon>
        <taxon>Ascomycota</taxon>
        <taxon>Pezizomycotina</taxon>
        <taxon>Dothideomycetes</taxon>
        <taxon>Pleosporomycetidae</taxon>
        <taxon>Mytilinidiales</taxon>
        <taxon>Mytilinidiaceae</taxon>
        <taxon>Lophium</taxon>
    </lineage>
</organism>
<evidence type="ECO:0000259" key="4">
    <source>
        <dbReference type="Pfam" id="PF19834"/>
    </source>
</evidence>
<dbReference type="EMBL" id="MU004197">
    <property type="protein sequence ID" value="KAF2490564.1"/>
    <property type="molecule type" value="Genomic_DNA"/>
</dbReference>
<evidence type="ECO:0000313" key="6">
    <source>
        <dbReference type="Proteomes" id="UP000799750"/>
    </source>
</evidence>
<dbReference type="AlphaFoldDB" id="A0A6A6QEW7"/>
<name>A0A6A6QEW7_9PEZI</name>
<feature type="domain" description="Rit1 N-terminal" evidence="3">
    <location>
        <begin position="28"/>
        <end position="283"/>
    </location>
</feature>
<dbReference type="PANTHER" id="PTHR31811">
    <property type="entry name" value="TRNA A64-2'-O-RIBOSYLPHOSPHATE TRANSFERASE"/>
    <property type="match status" value="1"/>
</dbReference>
<dbReference type="InterPro" id="IPR045632">
    <property type="entry name" value="DUF6314"/>
</dbReference>
<proteinExistence type="predicted"/>
<evidence type="ECO:0008006" key="7">
    <source>
        <dbReference type="Google" id="ProtNLM"/>
    </source>
</evidence>
<sequence>MSAVPALKTSDIIFPALSTNFSETLSSLKRSALSISNRLNSITQDTEFVCAVADAYKLPLVANERCGSWYIPPSRKAESAYFKSTDGHTGQWAFSLRRLNTQVLDVIGKNDGCIVVDSTRRGKSMPDALLKTVPIWCCVLNRVLFPELTAHALCTPRQSISESEHSQIEARLDGFVQQLQNLNLEIAALRSKISKPLRPLWVTRESSLPPTPPSFPDFHPVVLCTASRRVRGGEVSEGGYIQGAGDDSEGWSCGLTPPLFWSNQSRLLATNEEDLPDVIEELLKSAGASMPSDVILIKPTSSLYVGPLPGATPDDFDTVISCGLDTPPATQSGKKPRHLNLKCRSGKLGSRDLRDELPKLEGFFLNMKEDPGRILVRCTTGKDLSLGVALTILCLFVDDNGVISPKPLSHAIDKSFIRQRFSWITTSYPTANPSRATLQSINSFLIRPFSSNSAAPPDLSTLQISGTPKSPPEPTSTLRLFLSLVGPWSTSRTLTSALPTHPSGTFTGTATFTSRPPSSPSFSHEYLYEELGTFKLPTGLEFPATKKYAYRYAPTTDTMSVFFVEEATKVPEPPVTGLFLDLQMKATQRPGEEAGHERLIKSEVKELRFEGRESHLCGKDLYSARYRFGLGKEGWWEVRYDVKGPQKDYVSATRYER</sequence>
<keyword evidence="1" id="KW-0175">Coiled coil</keyword>
<evidence type="ECO:0000256" key="1">
    <source>
        <dbReference type="SAM" id="Coils"/>
    </source>
</evidence>
<dbReference type="Pfam" id="PF17184">
    <property type="entry name" value="Rit1_C"/>
    <property type="match status" value="1"/>
</dbReference>
<reference evidence="5" key="1">
    <citation type="journal article" date="2020" name="Stud. Mycol.">
        <title>101 Dothideomycetes genomes: a test case for predicting lifestyles and emergence of pathogens.</title>
        <authorList>
            <person name="Haridas S."/>
            <person name="Albert R."/>
            <person name="Binder M."/>
            <person name="Bloem J."/>
            <person name="Labutti K."/>
            <person name="Salamov A."/>
            <person name="Andreopoulos B."/>
            <person name="Baker S."/>
            <person name="Barry K."/>
            <person name="Bills G."/>
            <person name="Bluhm B."/>
            <person name="Cannon C."/>
            <person name="Castanera R."/>
            <person name="Culley D."/>
            <person name="Daum C."/>
            <person name="Ezra D."/>
            <person name="Gonzalez J."/>
            <person name="Henrissat B."/>
            <person name="Kuo A."/>
            <person name="Liang C."/>
            <person name="Lipzen A."/>
            <person name="Lutzoni F."/>
            <person name="Magnuson J."/>
            <person name="Mondo S."/>
            <person name="Nolan M."/>
            <person name="Ohm R."/>
            <person name="Pangilinan J."/>
            <person name="Park H.-J."/>
            <person name="Ramirez L."/>
            <person name="Alfaro M."/>
            <person name="Sun H."/>
            <person name="Tritt A."/>
            <person name="Yoshinaga Y."/>
            <person name="Zwiers L.-H."/>
            <person name="Turgeon B."/>
            <person name="Goodwin S."/>
            <person name="Spatafora J."/>
            <person name="Crous P."/>
            <person name="Grigoriev I."/>
        </authorList>
    </citation>
    <scope>NUCLEOTIDE SEQUENCE</scope>
    <source>
        <strain evidence="5">CBS 269.34</strain>
    </source>
</reference>
<dbReference type="GO" id="GO:0019988">
    <property type="term" value="P:charged-tRNA amino acid modification"/>
    <property type="evidence" value="ECO:0007669"/>
    <property type="project" value="InterPro"/>
</dbReference>
<dbReference type="OrthoDB" id="45256at2759"/>